<dbReference type="InterPro" id="IPR043166">
    <property type="entry name" value="LarA-like_C"/>
</dbReference>
<dbReference type="AlphaFoldDB" id="A0A4R6M3E8"/>
<dbReference type="PANTHER" id="PTHR33171:SF17">
    <property type="entry name" value="LARA-LIKE N-TERMINAL DOMAIN-CONTAINING PROTEIN"/>
    <property type="match status" value="1"/>
</dbReference>
<dbReference type="InterPro" id="IPR018657">
    <property type="entry name" value="LarA-like_N"/>
</dbReference>
<evidence type="ECO:0000259" key="1">
    <source>
        <dbReference type="Pfam" id="PF09861"/>
    </source>
</evidence>
<name>A0A4R6M3E8_9FIRM</name>
<gene>
    <name evidence="2" type="ORF">DFR79_101174</name>
</gene>
<organism evidence="2 3">
    <name type="scientific">Halanaerobium saccharolyticum</name>
    <dbReference type="NCBI Taxonomy" id="43595"/>
    <lineage>
        <taxon>Bacteria</taxon>
        <taxon>Bacillati</taxon>
        <taxon>Bacillota</taxon>
        <taxon>Clostridia</taxon>
        <taxon>Halanaerobiales</taxon>
        <taxon>Halanaerobiaceae</taxon>
        <taxon>Halanaerobium</taxon>
    </lineage>
</organism>
<dbReference type="GO" id="GO:0050043">
    <property type="term" value="F:lactate racemase activity"/>
    <property type="evidence" value="ECO:0007669"/>
    <property type="project" value="InterPro"/>
</dbReference>
<dbReference type="Proteomes" id="UP000295064">
    <property type="component" value="Unassembled WGS sequence"/>
</dbReference>
<dbReference type="RefSeq" id="WP_133513610.1">
    <property type="nucleotide sequence ID" value="NZ_SNWX01000001.1"/>
</dbReference>
<dbReference type="Pfam" id="PF09861">
    <property type="entry name" value="Lar_N"/>
    <property type="match status" value="1"/>
</dbReference>
<dbReference type="PANTHER" id="PTHR33171">
    <property type="entry name" value="LAR_N DOMAIN-CONTAINING PROTEIN"/>
    <property type="match status" value="1"/>
</dbReference>
<protein>
    <submittedName>
        <fullName evidence="2">Uncharacterized protein DUF2088</fullName>
    </submittedName>
</protein>
<evidence type="ECO:0000313" key="3">
    <source>
        <dbReference type="Proteomes" id="UP000295064"/>
    </source>
</evidence>
<dbReference type="Gene3D" id="3.40.50.11440">
    <property type="match status" value="1"/>
</dbReference>
<feature type="domain" description="LarA-like N-terminal" evidence="1">
    <location>
        <begin position="28"/>
        <end position="183"/>
    </location>
</feature>
<proteinExistence type="predicted"/>
<dbReference type="EMBL" id="SNWX01000001">
    <property type="protein sequence ID" value="TDO95175.1"/>
    <property type="molecule type" value="Genomic_DNA"/>
</dbReference>
<dbReference type="OrthoDB" id="9770545at2"/>
<sequence length="426" mass="48651">MENELSNKKGYLNQKEITNYLLEISEDIENIDNLLIIPPDYTRKFSGSGKIVSELYKILEDKVSHIDILIASGTHESMSKKMIKDMFGQNIPLENFNFHNWREDIKKIGIIPADLINKLSKGYMKEEIPLKINKRIVEPKYDLVLSVGQVLPHEVVGMANYTKNIVVGCGGQEIINKSHYLGAISGIENVLGRDYSPVRKLYDYAENNLLQKIPLKYILTVCSTNLDTETDNTKVKGIFYGRDREIFEKAVKLSQQENIIELDHKYDKIIVYLDPEEFQSTWLGNKAVYRSRLAVADKGEIIIAAPGINKFGEDKEIDTLIRKYGHLKSSKITRLVEENKDLQNNLSAAAHLMHGSSEGRFKITLAAPNLSKKEIENVNYNYLDMDKLKRKYKLESLKSGKNVIEINGKKEEVYYIDNPATGLWKA</sequence>
<reference evidence="2 3" key="1">
    <citation type="submission" date="2019-03" db="EMBL/GenBank/DDBJ databases">
        <title>Subsurface microbial communities from deep shales in Ohio and West Virginia, USA.</title>
        <authorList>
            <person name="Wrighton K."/>
        </authorList>
    </citation>
    <scope>NUCLEOTIDE SEQUENCE [LARGE SCALE GENOMIC DNA]</scope>
    <source>
        <strain evidence="2 3">MA284_T2</strain>
    </source>
</reference>
<dbReference type="Gene3D" id="3.90.226.30">
    <property type="match status" value="1"/>
</dbReference>
<dbReference type="InterPro" id="IPR048068">
    <property type="entry name" value="LarA-like"/>
</dbReference>
<evidence type="ECO:0000313" key="2">
    <source>
        <dbReference type="EMBL" id="TDO95175.1"/>
    </source>
</evidence>
<accession>A0A4R6M3E8</accession>
<comment type="caution">
    <text evidence="2">The sequence shown here is derived from an EMBL/GenBank/DDBJ whole genome shotgun (WGS) entry which is preliminary data.</text>
</comment>